<dbReference type="CDD" id="cd01166">
    <property type="entry name" value="KdgK"/>
    <property type="match status" value="1"/>
</dbReference>
<evidence type="ECO:0000259" key="6">
    <source>
        <dbReference type="Pfam" id="PF00294"/>
    </source>
</evidence>
<dbReference type="Pfam" id="PF00294">
    <property type="entry name" value="PfkB"/>
    <property type="match status" value="1"/>
</dbReference>
<dbReference type="EMBL" id="WJQT01000013">
    <property type="protein sequence ID" value="MRJ47779.1"/>
    <property type="molecule type" value="Genomic_DNA"/>
</dbReference>
<keyword evidence="2" id="KW-0808">Transferase</keyword>
<dbReference type="InterPro" id="IPR011611">
    <property type="entry name" value="PfkB_dom"/>
</dbReference>
<dbReference type="PANTHER" id="PTHR43085:SF1">
    <property type="entry name" value="PSEUDOURIDINE KINASE-RELATED"/>
    <property type="match status" value="1"/>
</dbReference>
<dbReference type="InterPro" id="IPR029056">
    <property type="entry name" value="Ribokinase-like"/>
</dbReference>
<keyword evidence="4 7" id="KW-0418">Kinase</keyword>
<dbReference type="PROSITE" id="PS00584">
    <property type="entry name" value="PFKB_KINASES_2"/>
    <property type="match status" value="1"/>
</dbReference>
<dbReference type="InterPro" id="IPR002173">
    <property type="entry name" value="Carboh/pur_kinase_PfkB_CS"/>
</dbReference>
<dbReference type="PANTHER" id="PTHR43085">
    <property type="entry name" value="HEXOKINASE FAMILY MEMBER"/>
    <property type="match status" value="1"/>
</dbReference>
<evidence type="ECO:0000256" key="4">
    <source>
        <dbReference type="ARBA" id="ARBA00022777"/>
    </source>
</evidence>
<comment type="similarity">
    <text evidence="1">Belongs to the carbohydrate kinase PfkB family.</text>
</comment>
<keyword evidence="3" id="KW-0547">Nucleotide-binding</keyword>
<name>A0A844C0K0_9LACT</name>
<dbReference type="InterPro" id="IPR050306">
    <property type="entry name" value="PfkB_Carbo_kinase"/>
</dbReference>
<evidence type="ECO:0000256" key="3">
    <source>
        <dbReference type="ARBA" id="ARBA00022741"/>
    </source>
</evidence>
<dbReference type="Proteomes" id="UP000440066">
    <property type="component" value="Unassembled WGS sequence"/>
</dbReference>
<gene>
    <name evidence="7" type="ORF">GF867_09410</name>
</gene>
<keyword evidence="5" id="KW-0067">ATP-binding</keyword>
<dbReference type="RefSeq" id="WP_153832845.1">
    <property type="nucleotide sequence ID" value="NZ_WJQT01000013.1"/>
</dbReference>
<dbReference type="AlphaFoldDB" id="A0A844C0K0"/>
<evidence type="ECO:0000256" key="5">
    <source>
        <dbReference type="ARBA" id="ARBA00022840"/>
    </source>
</evidence>
<evidence type="ECO:0000313" key="7">
    <source>
        <dbReference type="EMBL" id="MRJ47779.1"/>
    </source>
</evidence>
<evidence type="ECO:0000313" key="8">
    <source>
        <dbReference type="Proteomes" id="UP000440066"/>
    </source>
</evidence>
<proteinExistence type="inferred from homology"/>
<reference evidence="7 8" key="1">
    <citation type="submission" date="2019-11" db="EMBL/GenBank/DDBJ databases">
        <title>Characterisation of Fundicoccus ignavus gen. nov. sp. nov., a novel genus of the family Aerococcaceae from bulk tank milk.</title>
        <authorList>
            <person name="Siebert A."/>
            <person name="Huptas C."/>
            <person name="Wenning M."/>
            <person name="Scherer S."/>
            <person name="Doll E.V."/>
        </authorList>
    </citation>
    <scope>NUCLEOTIDE SEQUENCE [LARGE SCALE GENOMIC DNA]</scope>
    <source>
        <strain evidence="7 8">DSM 109652</strain>
    </source>
</reference>
<dbReference type="GO" id="GO:0016301">
    <property type="term" value="F:kinase activity"/>
    <property type="evidence" value="ECO:0007669"/>
    <property type="project" value="UniProtKB-KW"/>
</dbReference>
<evidence type="ECO:0000256" key="1">
    <source>
        <dbReference type="ARBA" id="ARBA00010688"/>
    </source>
</evidence>
<evidence type="ECO:0000256" key="2">
    <source>
        <dbReference type="ARBA" id="ARBA00022679"/>
    </source>
</evidence>
<dbReference type="SUPFAM" id="SSF53613">
    <property type="entry name" value="Ribokinase-like"/>
    <property type="match status" value="1"/>
</dbReference>
<sequence>MGKVVTVGEPMALFVANEEGPLDSVKTFTKYIAGAEINVSVGVNRLEHEIEYVTQLGKDPFGKYIARFLEEEGIGTTYSRFYEGAPTGFQLKGKDTENDPEVFYFRKNSAASMIPYDLSEEINLDDVDVLHVSGVFLAVNDETYRFAQNLVKRAKAKGITIVFDPNLRPVLWGSTEKMVKGINEMAFQADYVLPGIGEGEILTGSREPDAIADFYLAQGVKGIIIKDGPKGCYAYTYSSEQGSTQKTTAAGFKLEQLVDTVGAGDGFAVGVVTGLIEGLSLERILERANAIGAIQVSHISDNEGLPTRQELADFIANY</sequence>
<feature type="domain" description="Carbohydrate kinase PfkB" evidence="6">
    <location>
        <begin position="1"/>
        <end position="307"/>
    </location>
</feature>
<dbReference type="Gene3D" id="3.40.1190.20">
    <property type="match status" value="1"/>
</dbReference>
<accession>A0A844C0K0</accession>
<comment type="caution">
    <text evidence="7">The sequence shown here is derived from an EMBL/GenBank/DDBJ whole genome shotgun (WGS) entry which is preliminary data.</text>
</comment>
<dbReference type="GO" id="GO:0005524">
    <property type="term" value="F:ATP binding"/>
    <property type="evidence" value="ECO:0007669"/>
    <property type="project" value="UniProtKB-KW"/>
</dbReference>
<protein>
    <submittedName>
        <fullName evidence="7">Sugar kinase</fullName>
    </submittedName>
</protein>
<organism evidence="7 8">
    <name type="scientific">Fundicoccus ignavus</name>
    <dbReference type="NCBI Taxonomy" id="2664442"/>
    <lineage>
        <taxon>Bacteria</taxon>
        <taxon>Bacillati</taxon>
        <taxon>Bacillota</taxon>
        <taxon>Bacilli</taxon>
        <taxon>Lactobacillales</taxon>
        <taxon>Aerococcaceae</taxon>
        <taxon>Fundicoccus</taxon>
    </lineage>
</organism>